<accession>A0A9P4ITU0</accession>
<feature type="compositionally biased region" description="Basic and acidic residues" evidence="1">
    <location>
        <begin position="63"/>
        <end position="81"/>
    </location>
</feature>
<evidence type="ECO:0000313" key="2">
    <source>
        <dbReference type="EMBL" id="KAF2149551.1"/>
    </source>
</evidence>
<dbReference type="AlphaFoldDB" id="A0A9P4ITU0"/>
<comment type="caution">
    <text evidence="2">The sequence shown here is derived from an EMBL/GenBank/DDBJ whole genome shotgun (WGS) entry which is preliminary data.</text>
</comment>
<gene>
    <name evidence="2" type="ORF">K461DRAFT_271136</name>
</gene>
<evidence type="ECO:0000256" key="1">
    <source>
        <dbReference type="SAM" id="MobiDB-lite"/>
    </source>
</evidence>
<dbReference type="Proteomes" id="UP000799439">
    <property type="component" value="Unassembled WGS sequence"/>
</dbReference>
<proteinExistence type="predicted"/>
<protein>
    <submittedName>
        <fullName evidence="2">Uncharacterized protein</fullName>
    </submittedName>
</protein>
<feature type="region of interest" description="Disordered" evidence="1">
    <location>
        <begin position="1"/>
        <end position="81"/>
    </location>
</feature>
<name>A0A9P4ITU0_9PEZI</name>
<reference evidence="2" key="1">
    <citation type="journal article" date="2020" name="Stud. Mycol.">
        <title>101 Dothideomycetes genomes: a test case for predicting lifestyles and emergence of pathogens.</title>
        <authorList>
            <person name="Haridas S."/>
            <person name="Albert R."/>
            <person name="Binder M."/>
            <person name="Bloem J."/>
            <person name="Labutti K."/>
            <person name="Salamov A."/>
            <person name="Andreopoulos B."/>
            <person name="Baker S."/>
            <person name="Barry K."/>
            <person name="Bills G."/>
            <person name="Bluhm B."/>
            <person name="Cannon C."/>
            <person name="Castanera R."/>
            <person name="Culley D."/>
            <person name="Daum C."/>
            <person name="Ezra D."/>
            <person name="Gonzalez J."/>
            <person name="Henrissat B."/>
            <person name="Kuo A."/>
            <person name="Liang C."/>
            <person name="Lipzen A."/>
            <person name="Lutzoni F."/>
            <person name="Magnuson J."/>
            <person name="Mondo S."/>
            <person name="Nolan M."/>
            <person name="Ohm R."/>
            <person name="Pangilinan J."/>
            <person name="Park H.-J."/>
            <person name="Ramirez L."/>
            <person name="Alfaro M."/>
            <person name="Sun H."/>
            <person name="Tritt A."/>
            <person name="Yoshinaga Y."/>
            <person name="Zwiers L.-H."/>
            <person name="Turgeon B."/>
            <person name="Goodwin S."/>
            <person name="Spatafora J."/>
            <person name="Crous P."/>
            <person name="Grigoriev I."/>
        </authorList>
    </citation>
    <scope>NUCLEOTIDE SEQUENCE</scope>
    <source>
        <strain evidence="2">CBS 260.36</strain>
    </source>
</reference>
<feature type="compositionally biased region" description="Basic and acidic residues" evidence="1">
    <location>
        <begin position="36"/>
        <end position="50"/>
    </location>
</feature>
<organism evidence="2 3">
    <name type="scientific">Myriangium duriaei CBS 260.36</name>
    <dbReference type="NCBI Taxonomy" id="1168546"/>
    <lineage>
        <taxon>Eukaryota</taxon>
        <taxon>Fungi</taxon>
        <taxon>Dikarya</taxon>
        <taxon>Ascomycota</taxon>
        <taxon>Pezizomycotina</taxon>
        <taxon>Dothideomycetes</taxon>
        <taxon>Dothideomycetidae</taxon>
        <taxon>Myriangiales</taxon>
        <taxon>Myriangiaceae</taxon>
        <taxon>Myriangium</taxon>
    </lineage>
</organism>
<evidence type="ECO:0000313" key="3">
    <source>
        <dbReference type="Proteomes" id="UP000799439"/>
    </source>
</evidence>
<keyword evidence="3" id="KW-1185">Reference proteome</keyword>
<sequence length="110" mass="12440">MDYIIPHVLQSPKDNNNNNNDDEGISGLEVKDEDSLDLKERRDKGDRDSNNKSFAYSKCNASVKHEKGRRGEPSMSDNLRDSLRLGSSNAAASIYKCKYKSKAKRLLNVY</sequence>
<dbReference type="EMBL" id="ML996091">
    <property type="protein sequence ID" value="KAF2149551.1"/>
    <property type="molecule type" value="Genomic_DNA"/>
</dbReference>